<dbReference type="PANTHER" id="PTHR28087:SF1">
    <property type="entry name" value="ATPASE SYNTHESIS PROTEIN 25, MITOCHONDRIAL"/>
    <property type="match status" value="1"/>
</dbReference>
<dbReference type="GeneID" id="11535705"/>
<keyword evidence="4 7" id="KW-0809">Transit peptide</keyword>
<dbReference type="EMBL" id="HE612862">
    <property type="protein sequence ID" value="CCE64144.1"/>
    <property type="molecule type" value="Genomic_DNA"/>
</dbReference>
<evidence type="ECO:0000256" key="5">
    <source>
        <dbReference type="ARBA" id="ARBA00023128"/>
    </source>
</evidence>
<dbReference type="GO" id="GO:0140053">
    <property type="term" value="P:mitochondrial gene expression"/>
    <property type="evidence" value="ECO:0007669"/>
    <property type="project" value="UniProtKB-UniRule"/>
</dbReference>
<dbReference type="PANTHER" id="PTHR28087">
    <property type="entry name" value="ATPASE SYNTHESIS PROTEIN 25, MITOCHONDRIAL"/>
    <property type="match status" value="1"/>
</dbReference>
<dbReference type="GO" id="GO:0048255">
    <property type="term" value="P:mRNA stabilization"/>
    <property type="evidence" value="ECO:0007669"/>
    <property type="project" value="InterPro"/>
</dbReference>
<protein>
    <recommendedName>
        <fullName evidence="7">ATPase synthesis protein 25</fullName>
    </recommendedName>
</protein>
<dbReference type="SUPFAM" id="SSF81301">
    <property type="entry name" value="Nucleotidyltransferase"/>
    <property type="match status" value="1"/>
</dbReference>
<dbReference type="Gene3D" id="3.30.460.10">
    <property type="entry name" value="Beta Polymerase, domain 2"/>
    <property type="match status" value="1"/>
</dbReference>
<dbReference type="Proteomes" id="UP000005666">
    <property type="component" value="Chromosome 7"/>
</dbReference>
<name>G8BW66_TETPH</name>
<dbReference type="InterPro" id="IPR040152">
    <property type="entry name" value="Atp25"/>
</dbReference>
<dbReference type="AlphaFoldDB" id="G8BW66"/>
<evidence type="ECO:0000313" key="10">
    <source>
        <dbReference type="Proteomes" id="UP000005666"/>
    </source>
</evidence>
<comment type="similarity">
    <text evidence="2 7">Belongs to the ATP25 family.</text>
</comment>
<dbReference type="KEGG" id="tpf:TPHA_0G03030"/>
<dbReference type="OrthoDB" id="107372at2759"/>
<evidence type="ECO:0000256" key="7">
    <source>
        <dbReference type="RuleBase" id="RU367062"/>
    </source>
</evidence>
<evidence type="ECO:0000259" key="8">
    <source>
        <dbReference type="Pfam" id="PF13929"/>
    </source>
</evidence>
<evidence type="ECO:0000256" key="4">
    <source>
        <dbReference type="ARBA" id="ARBA00022946"/>
    </source>
</evidence>
<reference evidence="9 10" key="1">
    <citation type="journal article" date="2011" name="Proc. Natl. Acad. Sci. U.S.A.">
        <title>Evolutionary erosion of yeast sex chromosomes by mating-type switching accidents.</title>
        <authorList>
            <person name="Gordon J.L."/>
            <person name="Armisen D."/>
            <person name="Proux-Wera E."/>
            <person name="Oheigeartaigh S.S."/>
            <person name="Byrne K.P."/>
            <person name="Wolfe K.H."/>
        </authorList>
    </citation>
    <scope>NUCLEOTIDE SEQUENCE [LARGE SCALE GENOMIC DNA]</scope>
    <source>
        <strain evidence="10">ATCC 24235 / CBS 4417 / NBRC 1672 / NRRL Y-8282 / UCD 70-5</strain>
    </source>
</reference>
<evidence type="ECO:0000256" key="6">
    <source>
        <dbReference type="ARBA" id="ARBA00023136"/>
    </source>
</evidence>
<dbReference type="Pfam" id="PF02410">
    <property type="entry name" value="RsfS"/>
    <property type="match status" value="1"/>
</dbReference>
<dbReference type="InterPro" id="IPR043519">
    <property type="entry name" value="NT_sf"/>
</dbReference>
<dbReference type="RefSeq" id="XP_003686578.1">
    <property type="nucleotide sequence ID" value="XM_003686530.1"/>
</dbReference>
<keyword evidence="3 7" id="KW-0999">Mitochondrion inner membrane</keyword>
<dbReference type="GO" id="GO:0005743">
    <property type="term" value="C:mitochondrial inner membrane"/>
    <property type="evidence" value="ECO:0007669"/>
    <property type="project" value="UniProtKB-SubCell"/>
</dbReference>
<keyword evidence="5 7" id="KW-0496">Mitochondrion</keyword>
<dbReference type="InterPro" id="IPR025210">
    <property type="entry name" value="ATP25_mRNA_stabil_dom"/>
</dbReference>
<dbReference type="HOGENOM" id="CLU_487522_0_0_1"/>
<comment type="function">
    <text evidence="7">Mitochondrial mRNA stabilization factor.</text>
</comment>
<dbReference type="STRING" id="1071381.G8BW66"/>
<evidence type="ECO:0000256" key="1">
    <source>
        <dbReference type="ARBA" id="ARBA00004443"/>
    </source>
</evidence>
<proteinExistence type="inferred from homology"/>
<comment type="subcellular location">
    <subcellularLocation>
        <location evidence="1 7">Mitochondrion inner membrane</location>
        <topology evidence="1 7">Peripheral membrane protein</topology>
        <orientation evidence="1 7">Matrix side</orientation>
    </subcellularLocation>
</comment>
<dbReference type="OMA" id="SWYMIDC"/>
<keyword evidence="10" id="KW-1185">Reference proteome</keyword>
<evidence type="ECO:0000256" key="2">
    <source>
        <dbReference type="ARBA" id="ARBA00010787"/>
    </source>
</evidence>
<keyword evidence="6 7" id="KW-0472">Membrane</keyword>
<feature type="domain" description="ATP25 mRNA stabilisation" evidence="8">
    <location>
        <begin position="319"/>
        <end position="592"/>
    </location>
</feature>
<organism evidence="9 10">
    <name type="scientific">Tetrapisispora phaffii (strain ATCC 24235 / CBS 4417 / NBRC 1672 / NRRL Y-8282 / UCD 70-5)</name>
    <name type="common">Yeast</name>
    <name type="synonym">Fabospora phaffii</name>
    <dbReference type="NCBI Taxonomy" id="1071381"/>
    <lineage>
        <taxon>Eukaryota</taxon>
        <taxon>Fungi</taxon>
        <taxon>Dikarya</taxon>
        <taxon>Ascomycota</taxon>
        <taxon>Saccharomycotina</taxon>
        <taxon>Saccharomycetes</taxon>
        <taxon>Saccharomycetales</taxon>
        <taxon>Saccharomycetaceae</taxon>
        <taxon>Tetrapisispora</taxon>
    </lineage>
</organism>
<dbReference type="eggNOG" id="ENOG502RGZN">
    <property type="taxonomic scope" value="Eukaryota"/>
</dbReference>
<dbReference type="Pfam" id="PF13929">
    <property type="entry name" value="mRNA_stabil"/>
    <property type="match status" value="1"/>
</dbReference>
<gene>
    <name evidence="9" type="primary">TPHA0G03030</name>
    <name evidence="9" type="ordered locus">TPHA_0G03030</name>
</gene>
<evidence type="ECO:0000313" key="9">
    <source>
        <dbReference type="EMBL" id="CCE64144.1"/>
    </source>
</evidence>
<sequence length="611" mass="70879">MLRARKLSRGPAVAICNKVIYNTTKLTISRHQSTAEPPIEKEKRNVLVPWYVSMVNREKLLQQQTPVMDQIVEFPEHSPHSLIRITNFIKNKLGITDIKIFDLKQQKLSEPHEREFTTAVAEICDYMVIGTGKSSKHCNSTFIELNKVLKSEYNTIASVEGNINANDERKRKRRLEKKNNYSKALGNTLLSSSNKESWYMIDCNVDNIFVSILTPNKRTIMKLEELYLPASHESPVNEDLNEITNENPLDTQPGSMMDVNDGNNVLAGLKRLALQNKRNYSTVSQACATENKIKHILRQVDENNLRTMSSDLIKILNIPQDNQIIILEFINKTLESMIKTSKDNLNIGSLKLFFDYHWPISMEPTKSIKYWEKRQSFLYLLNEIDPVNYGPKQYYCDYLVTKVVSNSDITTFDFESFLKLTIRSIERIEDPKYSDLVKYNHYLVKSLKLIRNYLILDNGETISLLLNTMIIKNKNKNTNLNALYEVIDYLVSISSERKVMLDKSIVIPIINTLAEVNSWYSIWKIWDQLGYMSSYKNDTRPWYDLINLVIKKGDKSVHEHFINSDMLMWIKRNDVLVDDKLGSAITELFQLVNNENFGNADLKKYLLSHNE</sequence>
<evidence type="ECO:0000256" key="3">
    <source>
        <dbReference type="ARBA" id="ARBA00022792"/>
    </source>
</evidence>
<accession>G8BW66</accession>